<feature type="non-terminal residue" evidence="8">
    <location>
        <position position="1"/>
    </location>
</feature>
<proteinExistence type="inferred from homology"/>
<evidence type="ECO:0000313" key="8">
    <source>
        <dbReference type="EMBL" id="SIT12687.1"/>
    </source>
</evidence>
<reference evidence="9" key="1">
    <citation type="submission" date="2017-01" db="EMBL/GenBank/DDBJ databases">
        <authorList>
            <person name="Varghese N."/>
            <person name="Submissions S."/>
        </authorList>
    </citation>
    <scope>NUCLEOTIDE SEQUENCE [LARGE SCALE GENOMIC DNA]</scope>
    <source>
        <strain evidence="9">DSM 45196</strain>
    </source>
</reference>
<evidence type="ECO:0000256" key="2">
    <source>
        <dbReference type="ARBA" id="ARBA00011044"/>
    </source>
</evidence>
<evidence type="ECO:0000256" key="3">
    <source>
        <dbReference type="ARBA" id="ARBA00022578"/>
    </source>
</evidence>
<feature type="domain" description="Cas12f1-like TNB" evidence="7">
    <location>
        <begin position="132"/>
        <end position="200"/>
    </location>
</feature>
<dbReference type="Proteomes" id="UP000186795">
    <property type="component" value="Unassembled WGS sequence"/>
</dbReference>
<dbReference type="EMBL" id="FTOD01000014">
    <property type="protein sequence ID" value="SIT12687.1"/>
    <property type="molecule type" value="Genomic_DNA"/>
</dbReference>
<evidence type="ECO:0000259" key="7">
    <source>
        <dbReference type="Pfam" id="PF07282"/>
    </source>
</evidence>
<evidence type="ECO:0000256" key="4">
    <source>
        <dbReference type="ARBA" id="ARBA00023125"/>
    </source>
</evidence>
<dbReference type="PANTHER" id="PTHR30405">
    <property type="entry name" value="TRANSPOSASE"/>
    <property type="match status" value="1"/>
</dbReference>
<dbReference type="PANTHER" id="PTHR30405:SF25">
    <property type="entry name" value="RNA-GUIDED DNA ENDONUCLEASE INSQ-RELATED"/>
    <property type="match status" value="1"/>
</dbReference>
<dbReference type="RefSeq" id="WP_143457180.1">
    <property type="nucleotide sequence ID" value="NZ_FTOD01000014.1"/>
</dbReference>
<evidence type="ECO:0000259" key="6">
    <source>
        <dbReference type="Pfam" id="PF01385"/>
    </source>
</evidence>
<sequence>FVSVRCEMDRCPYQPVNKEKAVGIDLGLTDFAIFSDGTPKVKPPRSFRTYEKKLAKWQRILSRRTKGGSNWHKARVKVARIHEKIVNARHDFLHKLSSKLIHENQVISIEDLPVKNLVKNHNLAKSISDASWSEFVSMLEYKAKWHGRTLVKVGKTFPSSQLCSGCKYRNKEVKKLSVREWTCPECHEHHDRDINAATNILREGLRIIAAGHAV</sequence>
<accession>A0A1N7PQH3</accession>
<dbReference type="Pfam" id="PF01385">
    <property type="entry name" value="OrfB_IS605"/>
    <property type="match status" value="1"/>
</dbReference>
<dbReference type="AlphaFoldDB" id="A0A1N7PQH3"/>
<keyword evidence="4" id="KW-0238">DNA-binding</keyword>
<dbReference type="NCBIfam" id="NF040570">
    <property type="entry name" value="guided_TnpB"/>
    <property type="match status" value="1"/>
</dbReference>
<feature type="domain" description="Probable transposase IS891/IS1136/IS1341" evidence="6">
    <location>
        <begin position="5"/>
        <end position="120"/>
    </location>
</feature>
<evidence type="ECO:0000313" key="9">
    <source>
        <dbReference type="Proteomes" id="UP000186795"/>
    </source>
</evidence>
<dbReference type="GO" id="GO:0032196">
    <property type="term" value="P:transposition"/>
    <property type="evidence" value="ECO:0007669"/>
    <property type="project" value="UniProtKB-KW"/>
</dbReference>
<dbReference type="InterPro" id="IPR001959">
    <property type="entry name" value="Transposase"/>
</dbReference>
<dbReference type="GO" id="GO:0006310">
    <property type="term" value="P:DNA recombination"/>
    <property type="evidence" value="ECO:0007669"/>
    <property type="project" value="UniProtKB-KW"/>
</dbReference>
<evidence type="ECO:0000256" key="1">
    <source>
        <dbReference type="ARBA" id="ARBA00008761"/>
    </source>
</evidence>
<dbReference type="GO" id="GO:0003677">
    <property type="term" value="F:DNA binding"/>
    <property type="evidence" value="ECO:0007669"/>
    <property type="project" value="UniProtKB-KW"/>
</dbReference>
<keyword evidence="5" id="KW-0233">DNA recombination</keyword>
<keyword evidence="3" id="KW-0815">Transposition</keyword>
<comment type="similarity">
    <text evidence="2">In the N-terminal section; belongs to the transposase 2 family.</text>
</comment>
<keyword evidence="9" id="KW-1185">Reference proteome</keyword>
<dbReference type="NCBIfam" id="TIGR01766">
    <property type="entry name" value="IS200/IS605 family accessory protein TnpB-like domain"/>
    <property type="match status" value="1"/>
</dbReference>
<dbReference type="InterPro" id="IPR010095">
    <property type="entry name" value="Cas12f1-like_TNB"/>
</dbReference>
<evidence type="ECO:0000256" key="5">
    <source>
        <dbReference type="ARBA" id="ARBA00023172"/>
    </source>
</evidence>
<dbReference type="Pfam" id="PF07282">
    <property type="entry name" value="Cas12f1-like_TNB"/>
    <property type="match status" value="1"/>
</dbReference>
<organism evidence="8 9">
    <name type="scientific">Kroppenstedtia eburnea</name>
    <dbReference type="NCBI Taxonomy" id="714067"/>
    <lineage>
        <taxon>Bacteria</taxon>
        <taxon>Bacillati</taxon>
        <taxon>Bacillota</taxon>
        <taxon>Bacilli</taxon>
        <taxon>Bacillales</taxon>
        <taxon>Thermoactinomycetaceae</taxon>
        <taxon>Kroppenstedtia</taxon>
    </lineage>
</organism>
<dbReference type="OrthoDB" id="56768at2"/>
<dbReference type="InterPro" id="IPR051399">
    <property type="entry name" value="RNA-guided_DNA_endo/Transpos"/>
</dbReference>
<gene>
    <name evidence="8" type="ORF">SAMN05421790_1141</name>
</gene>
<comment type="similarity">
    <text evidence="1">In the C-terminal section; belongs to the transposase 35 family.</text>
</comment>
<name>A0A1N7PQH3_9BACL</name>
<protein>
    <submittedName>
        <fullName evidence="8">Putative transposase</fullName>
    </submittedName>
</protein>